<gene>
    <name evidence="1" type="ORF">AVEN_82033_1</name>
</gene>
<proteinExistence type="predicted"/>
<accession>A0A4Y2VN91</accession>
<evidence type="ECO:0000313" key="2">
    <source>
        <dbReference type="Proteomes" id="UP000499080"/>
    </source>
</evidence>
<keyword evidence="2" id="KW-1185">Reference proteome</keyword>
<name>A0A4Y2VN91_ARAVE</name>
<protein>
    <submittedName>
        <fullName evidence="1">Uncharacterized protein</fullName>
    </submittedName>
</protein>
<evidence type="ECO:0000313" key="1">
    <source>
        <dbReference type="EMBL" id="GBO25784.1"/>
    </source>
</evidence>
<sequence>MQTYCTRINDYRVFIIVIENVTDKGIKFKEMRTDFPLLPSGQTDVIRSMAFACTEDCQYACAWRCSSFKLHLYSAGSKKCPRVEASFTKQSSAVLVPDSKFTGPVLSAVGRRSENLSSPHSDGRPAGEQSCYCNPRTESLI</sequence>
<dbReference type="EMBL" id="BGPR01048775">
    <property type="protein sequence ID" value="GBO25784.1"/>
    <property type="molecule type" value="Genomic_DNA"/>
</dbReference>
<reference evidence="1 2" key="1">
    <citation type="journal article" date="2019" name="Sci. Rep.">
        <title>Orb-weaving spider Araneus ventricosus genome elucidates the spidroin gene catalogue.</title>
        <authorList>
            <person name="Kono N."/>
            <person name="Nakamura H."/>
            <person name="Ohtoshi R."/>
            <person name="Moran D.A.P."/>
            <person name="Shinohara A."/>
            <person name="Yoshida Y."/>
            <person name="Fujiwara M."/>
            <person name="Mori M."/>
            <person name="Tomita M."/>
            <person name="Arakawa K."/>
        </authorList>
    </citation>
    <scope>NUCLEOTIDE SEQUENCE [LARGE SCALE GENOMIC DNA]</scope>
</reference>
<dbReference type="Proteomes" id="UP000499080">
    <property type="component" value="Unassembled WGS sequence"/>
</dbReference>
<dbReference type="AlphaFoldDB" id="A0A4Y2VN91"/>
<organism evidence="1 2">
    <name type="scientific">Araneus ventricosus</name>
    <name type="common">Orbweaver spider</name>
    <name type="synonym">Epeira ventricosa</name>
    <dbReference type="NCBI Taxonomy" id="182803"/>
    <lineage>
        <taxon>Eukaryota</taxon>
        <taxon>Metazoa</taxon>
        <taxon>Ecdysozoa</taxon>
        <taxon>Arthropoda</taxon>
        <taxon>Chelicerata</taxon>
        <taxon>Arachnida</taxon>
        <taxon>Araneae</taxon>
        <taxon>Araneomorphae</taxon>
        <taxon>Entelegynae</taxon>
        <taxon>Araneoidea</taxon>
        <taxon>Araneidae</taxon>
        <taxon>Araneus</taxon>
    </lineage>
</organism>
<comment type="caution">
    <text evidence="1">The sequence shown here is derived from an EMBL/GenBank/DDBJ whole genome shotgun (WGS) entry which is preliminary data.</text>
</comment>